<proteinExistence type="predicted"/>
<protein>
    <recommendedName>
        <fullName evidence="1">DUF4283 domain-containing protein</fullName>
    </recommendedName>
</protein>
<keyword evidence="3" id="KW-1185">Reference proteome</keyword>
<dbReference type="Pfam" id="PF14111">
    <property type="entry name" value="DUF4283"/>
    <property type="match status" value="1"/>
</dbReference>
<reference evidence="2 3" key="1">
    <citation type="journal article" date="2021" name="bioRxiv">
        <title>The Gossypium anomalum genome as a resource for cotton improvement and evolutionary analysis of hybrid incompatibility.</title>
        <authorList>
            <person name="Grover C.E."/>
            <person name="Yuan D."/>
            <person name="Arick M.A."/>
            <person name="Miller E.R."/>
            <person name="Hu G."/>
            <person name="Peterson D.G."/>
            <person name="Wendel J.F."/>
            <person name="Udall J.A."/>
        </authorList>
    </citation>
    <scope>NUCLEOTIDE SEQUENCE [LARGE SCALE GENOMIC DNA]</scope>
    <source>
        <strain evidence="2">JFW-Udall</strain>
        <tissue evidence="2">Leaf</tissue>
    </source>
</reference>
<dbReference type="OrthoDB" id="991972at2759"/>
<dbReference type="InterPro" id="IPR025558">
    <property type="entry name" value="DUF4283"/>
</dbReference>
<evidence type="ECO:0000313" key="2">
    <source>
        <dbReference type="EMBL" id="KAG8481480.1"/>
    </source>
</evidence>
<dbReference type="AlphaFoldDB" id="A0A8J5YS39"/>
<sequence length="104" mass="12363">MRNTMTNLWHFVGGVQISNLGERIYLFNVFHEMDIKWVINWASWTYPLVRKDEDPIQVLLIFSAFWIQVCWGYNDKFYPVRLCRGGNVMEVASKSLAKESYHNE</sequence>
<gene>
    <name evidence="2" type="ORF">CXB51_026337</name>
</gene>
<evidence type="ECO:0000313" key="3">
    <source>
        <dbReference type="Proteomes" id="UP000701853"/>
    </source>
</evidence>
<accession>A0A8J5YS39</accession>
<organism evidence="2 3">
    <name type="scientific">Gossypium anomalum</name>
    <dbReference type="NCBI Taxonomy" id="47600"/>
    <lineage>
        <taxon>Eukaryota</taxon>
        <taxon>Viridiplantae</taxon>
        <taxon>Streptophyta</taxon>
        <taxon>Embryophyta</taxon>
        <taxon>Tracheophyta</taxon>
        <taxon>Spermatophyta</taxon>
        <taxon>Magnoliopsida</taxon>
        <taxon>eudicotyledons</taxon>
        <taxon>Gunneridae</taxon>
        <taxon>Pentapetalae</taxon>
        <taxon>rosids</taxon>
        <taxon>malvids</taxon>
        <taxon>Malvales</taxon>
        <taxon>Malvaceae</taxon>
        <taxon>Malvoideae</taxon>
        <taxon>Gossypium</taxon>
    </lineage>
</organism>
<dbReference type="EMBL" id="JAHUZN010000010">
    <property type="protein sequence ID" value="KAG8481480.1"/>
    <property type="molecule type" value="Genomic_DNA"/>
</dbReference>
<feature type="domain" description="DUF4283" evidence="1">
    <location>
        <begin position="1"/>
        <end position="46"/>
    </location>
</feature>
<comment type="caution">
    <text evidence="2">The sequence shown here is derived from an EMBL/GenBank/DDBJ whole genome shotgun (WGS) entry which is preliminary data.</text>
</comment>
<name>A0A8J5YS39_9ROSI</name>
<dbReference type="Proteomes" id="UP000701853">
    <property type="component" value="Chromosome 10"/>
</dbReference>
<evidence type="ECO:0000259" key="1">
    <source>
        <dbReference type="Pfam" id="PF14111"/>
    </source>
</evidence>